<dbReference type="InterPro" id="IPR058521">
    <property type="entry name" value="DUF8208"/>
</dbReference>
<evidence type="ECO:0000259" key="4">
    <source>
        <dbReference type="Pfam" id="PF26635"/>
    </source>
</evidence>
<protein>
    <recommendedName>
        <fullName evidence="4">DUF8208 domain-containing protein</fullName>
    </recommendedName>
</protein>
<evidence type="ECO:0000256" key="1">
    <source>
        <dbReference type="SAM" id="Coils"/>
    </source>
</evidence>
<reference evidence="5" key="1">
    <citation type="submission" date="2023-01" db="EMBL/GenBank/DDBJ databases">
        <title>Sequencing of the bacterial strains from artisanal fermented milk Matsoni.</title>
        <authorList>
            <person name="Rozman V."/>
            <person name="Accetto T."/>
            <person name="Bogovic Matijasic B."/>
        </authorList>
    </citation>
    <scope>NUCLEOTIDE SEQUENCE</scope>
    <source>
        <strain evidence="5">Lbl333</strain>
    </source>
</reference>
<feature type="domain" description="DUF8208" evidence="4">
    <location>
        <begin position="3"/>
        <end position="437"/>
    </location>
</feature>
<proteinExistence type="predicted"/>
<dbReference type="EMBL" id="JAQIEY010000019">
    <property type="protein sequence ID" value="MDA3768172.1"/>
    <property type="molecule type" value="Genomic_DNA"/>
</dbReference>
<organism evidence="5 6">
    <name type="scientific">Lactobacillus delbrueckii</name>
    <dbReference type="NCBI Taxonomy" id="1584"/>
    <lineage>
        <taxon>Bacteria</taxon>
        <taxon>Bacillati</taxon>
        <taxon>Bacillota</taxon>
        <taxon>Bacilli</taxon>
        <taxon>Lactobacillales</taxon>
        <taxon>Lactobacillaceae</taxon>
        <taxon>Lactobacillus</taxon>
    </lineage>
</organism>
<sequence>MYPFNSIKWAIVEFFYGMANFSSKVLEKVIGTNSFITKGLTGKGALAPWVESARNAAWAIIVAYLVWVGVKMVISKEPPRMKNVLLQLVTSIFLIISMGSISTMLVKQSVSWYNGITGISKNGKKASTDTSSLAYNVIKNNTNDIQYIITTDFGTLNTSKKNKSNLSNPLISKKGKNYYGTIMDKVPKVKYGYNVLTKSQLDQGKVQLDEILNWKNIDLKSNIADVAGTDTDLGKADKKKFDDLNEDWEEGKHLSLRMLWYQLETYTDAGGKTQIESPDIGRIGTTIFAFGGYPRFQIDFWPTIITLAAITVAYFFAGYAIIKSFLELGLMNILGIFIFAVDLDSGNKTKQVVQAIFSTSLLVALQGLEIAFYQIAMTFGQTAKNDGTFGSGATAMWGYVLFALVATTLLITGSQRVTDFFGVDTGAQHGMRGLGGAMYAASKVGHGLKRAATAPGRAANDLKNMRDDIGRTLNTEGSMKRDAKKQAKEGARQDAINKMAGVDAYGNKVNSAGESGEKISDLNALRGNGGDTEGNANAGSEAENESPIDQNDAENEEAENKKPDGSGIQQTPAAKKAMEKAYAKAQKASDHAQRNARLRKGLAAGVLTAAGLSQPDGSGQGQMPSSMTSREAQEALDKAGVAPSPATQAAMAKVDKAQAAYDQAVANGDANAPQLKQELDGAKKELAQSTTSDIQNAQLPSSMSTGQAQKALEAAGVSASPATQVAMQKVDQAQAVYDQAVANGDANAPQLKQELDGAKKELAQSTASDIKSAQAVPAAKGITVNEARRALDAGSVKPSQATQAAMQRVEKAQAAYDKAVSSASSNAPQLKQELSAAKQELAKTTANDIKTAPARGVDGATAKTMLKQAGAIPSEKTSQLIKQTTQAKTEWRQAVANGSANAPELKQKVERSEVQLAKSVNQDIGSSVAGKATTSSATTTKQTVSQTATSTAAGSVTQQVQQNVHENVSQAVQSKPGQAGATTTTQTINQTGTTQASQPVQQNVHQNVNQTVQAKPGQTSATTTTQTINQTGSVSAGQPTHQNVTQNITQNVRETGGSGVVNQTQNVSRKVQPGQTEKPAPSEKSRSDAPIAEKPTNGTNAKDFSTPKSPTDKQ</sequence>
<feature type="compositionally biased region" description="Polar residues" evidence="2">
    <location>
        <begin position="615"/>
        <end position="630"/>
    </location>
</feature>
<feature type="compositionally biased region" description="Polar residues" evidence="2">
    <location>
        <begin position="1096"/>
        <end position="1114"/>
    </location>
</feature>
<keyword evidence="1" id="KW-0175">Coiled coil</keyword>
<dbReference type="Pfam" id="PF26635">
    <property type="entry name" value="DUF8208"/>
    <property type="match status" value="1"/>
</dbReference>
<dbReference type="AlphaFoldDB" id="A0AAW5YVV6"/>
<feature type="region of interest" description="Disordered" evidence="2">
    <location>
        <begin position="671"/>
        <end position="722"/>
    </location>
</feature>
<feature type="compositionally biased region" description="Low complexity" evidence="2">
    <location>
        <begin position="648"/>
        <end position="657"/>
    </location>
</feature>
<feature type="region of interest" description="Disordered" evidence="2">
    <location>
        <begin position="471"/>
        <end position="495"/>
    </location>
</feature>
<evidence type="ECO:0000256" key="3">
    <source>
        <dbReference type="SAM" id="Phobius"/>
    </source>
</evidence>
<feature type="transmembrane region" description="Helical" evidence="3">
    <location>
        <begin position="300"/>
        <end position="317"/>
    </location>
</feature>
<evidence type="ECO:0000313" key="5">
    <source>
        <dbReference type="EMBL" id="MDA3768172.1"/>
    </source>
</evidence>
<feature type="compositionally biased region" description="Polar residues" evidence="2">
    <location>
        <begin position="687"/>
        <end position="708"/>
    </location>
</feature>
<feature type="transmembrane region" description="Helical" evidence="3">
    <location>
        <begin position="86"/>
        <end position="106"/>
    </location>
</feature>
<gene>
    <name evidence="5" type="ORF">PF586_06835</name>
</gene>
<name>A0AAW5YVV6_9LACO</name>
<feature type="region of interest" description="Disordered" evidence="2">
    <location>
        <begin position="1055"/>
        <end position="1114"/>
    </location>
</feature>
<feature type="transmembrane region" description="Helical" evidence="3">
    <location>
        <begin position="388"/>
        <end position="411"/>
    </location>
</feature>
<feature type="compositionally biased region" description="Low complexity" evidence="2">
    <location>
        <begin position="601"/>
        <end position="612"/>
    </location>
</feature>
<keyword evidence="3" id="KW-1133">Transmembrane helix</keyword>
<keyword evidence="3" id="KW-0472">Membrane</keyword>
<feature type="region of interest" description="Disordered" evidence="2">
    <location>
        <begin position="511"/>
        <end position="657"/>
    </location>
</feature>
<feature type="compositionally biased region" description="Acidic residues" evidence="2">
    <location>
        <begin position="542"/>
        <end position="557"/>
    </location>
</feature>
<feature type="compositionally biased region" description="Basic and acidic residues" evidence="2">
    <location>
        <begin position="478"/>
        <end position="492"/>
    </location>
</feature>
<evidence type="ECO:0000256" key="2">
    <source>
        <dbReference type="SAM" id="MobiDB-lite"/>
    </source>
</evidence>
<feature type="compositionally biased region" description="Basic and acidic residues" evidence="2">
    <location>
        <begin position="576"/>
        <end position="593"/>
    </location>
</feature>
<feature type="compositionally biased region" description="Polar residues" evidence="2">
    <location>
        <begin position="1060"/>
        <end position="1075"/>
    </location>
</feature>
<dbReference type="Proteomes" id="UP001210502">
    <property type="component" value="Unassembled WGS sequence"/>
</dbReference>
<accession>A0AAW5YVV6</accession>
<feature type="transmembrane region" description="Helical" evidence="3">
    <location>
        <begin position="353"/>
        <end position="376"/>
    </location>
</feature>
<evidence type="ECO:0000313" key="6">
    <source>
        <dbReference type="Proteomes" id="UP001210502"/>
    </source>
</evidence>
<feature type="coiled-coil region" evidence="1">
    <location>
        <begin position="820"/>
        <end position="847"/>
    </location>
</feature>
<feature type="region of interest" description="Disordered" evidence="2">
    <location>
        <begin position="925"/>
        <end position="945"/>
    </location>
</feature>
<feature type="transmembrane region" description="Helical" evidence="3">
    <location>
        <begin position="324"/>
        <end position="341"/>
    </location>
</feature>
<comment type="caution">
    <text evidence="5">The sequence shown here is derived from an EMBL/GenBank/DDBJ whole genome shotgun (WGS) entry which is preliminary data.</text>
</comment>
<keyword evidence="3" id="KW-0812">Transmembrane</keyword>
<feature type="transmembrane region" description="Helical" evidence="3">
    <location>
        <begin position="56"/>
        <end position="74"/>
    </location>
</feature>
<feature type="compositionally biased region" description="Basic and acidic residues" evidence="2">
    <location>
        <begin position="677"/>
        <end position="686"/>
    </location>
</feature>